<organism evidence="2 3">
    <name type="scientific">Debaryomyces hansenii (strain ATCC 36239 / CBS 767 / BCRC 21394 / JCM 1990 / NBRC 0083 / IGC 2968)</name>
    <name type="common">Yeast</name>
    <name type="synonym">Torulaspora hansenii</name>
    <dbReference type="NCBI Taxonomy" id="284592"/>
    <lineage>
        <taxon>Eukaryota</taxon>
        <taxon>Fungi</taxon>
        <taxon>Dikarya</taxon>
        <taxon>Ascomycota</taxon>
        <taxon>Saccharomycotina</taxon>
        <taxon>Pichiomycetes</taxon>
        <taxon>Debaryomycetaceae</taxon>
        <taxon>Debaryomyces</taxon>
    </lineage>
</organism>
<dbReference type="FunCoup" id="Q6BUV8">
    <property type="interactions" value="244"/>
</dbReference>
<evidence type="ECO:0000313" key="3">
    <source>
        <dbReference type="Proteomes" id="UP000000599"/>
    </source>
</evidence>
<dbReference type="GeneID" id="2900175"/>
<dbReference type="VEuPathDB" id="FungiDB:DEHA2C07590g"/>
<dbReference type="AlphaFoldDB" id="Q6BUV8"/>
<name>Q6BUV8_DEBHA</name>
<keyword evidence="3" id="KW-1185">Reference proteome</keyword>
<dbReference type="OMA" id="FEAQFKP"/>
<dbReference type="EMBL" id="CR382135">
    <property type="protein sequence ID" value="CAG86071.2"/>
    <property type="molecule type" value="Genomic_DNA"/>
</dbReference>
<dbReference type="GO" id="GO:0000462">
    <property type="term" value="P:maturation of SSU-rRNA from tricistronic rRNA transcript (SSU-rRNA, 5.8S rRNA, LSU-rRNA)"/>
    <property type="evidence" value="ECO:0007669"/>
    <property type="project" value="TreeGrafter"/>
</dbReference>
<dbReference type="OrthoDB" id="5556956at2759"/>
<dbReference type="HOGENOM" id="CLU_069402_0_0_1"/>
<evidence type="ECO:0000313" key="2">
    <source>
        <dbReference type="EMBL" id="CAG86071.2"/>
    </source>
</evidence>
<dbReference type="PANTHER" id="PTHR28096:SF1">
    <property type="entry name" value="PROTEIN FAF1"/>
    <property type="match status" value="1"/>
</dbReference>
<feature type="region of interest" description="Disordered" evidence="1">
    <location>
        <begin position="146"/>
        <end position="165"/>
    </location>
</feature>
<dbReference type="GO" id="GO:0005730">
    <property type="term" value="C:nucleolus"/>
    <property type="evidence" value="ECO:0007669"/>
    <property type="project" value="TreeGrafter"/>
</dbReference>
<dbReference type="InterPro" id="IPR053030">
    <property type="entry name" value="Ribosomal_biogenesis_FAF1-like"/>
</dbReference>
<dbReference type="RefSeq" id="XP_458011.2">
    <property type="nucleotide sequence ID" value="XM_458011.2"/>
</dbReference>
<reference evidence="2 3" key="1">
    <citation type="journal article" date="2004" name="Nature">
        <title>Genome evolution in yeasts.</title>
        <authorList>
            <consortium name="Genolevures"/>
            <person name="Dujon B."/>
            <person name="Sherman D."/>
            <person name="Fischer G."/>
            <person name="Durrens P."/>
            <person name="Casaregola S."/>
            <person name="Lafontaine I."/>
            <person name="de Montigny J."/>
            <person name="Marck C."/>
            <person name="Neuveglise C."/>
            <person name="Talla E."/>
            <person name="Goffard N."/>
            <person name="Frangeul L."/>
            <person name="Aigle M."/>
            <person name="Anthouard V."/>
            <person name="Babour A."/>
            <person name="Barbe V."/>
            <person name="Barnay S."/>
            <person name="Blanchin S."/>
            <person name="Beckerich J.M."/>
            <person name="Beyne E."/>
            <person name="Bleykasten C."/>
            <person name="Boisrame A."/>
            <person name="Boyer J."/>
            <person name="Cattolico L."/>
            <person name="Confanioleri F."/>
            <person name="de Daruvar A."/>
            <person name="Despons L."/>
            <person name="Fabre E."/>
            <person name="Fairhead C."/>
            <person name="Ferry-Dumazet H."/>
            <person name="Groppi A."/>
            <person name="Hantraye F."/>
            <person name="Hennequin C."/>
            <person name="Jauniaux N."/>
            <person name="Joyet P."/>
            <person name="Kachouri R."/>
            <person name="Kerrest A."/>
            <person name="Koszul R."/>
            <person name="Lemaire M."/>
            <person name="Lesur I."/>
            <person name="Ma L."/>
            <person name="Muller H."/>
            <person name="Nicaud J.M."/>
            <person name="Nikolski M."/>
            <person name="Oztas S."/>
            <person name="Ozier-Kalogeropoulos O."/>
            <person name="Pellenz S."/>
            <person name="Potier S."/>
            <person name="Richard G.F."/>
            <person name="Straub M.L."/>
            <person name="Suleau A."/>
            <person name="Swennene D."/>
            <person name="Tekaia F."/>
            <person name="Wesolowski-Louvel M."/>
            <person name="Westhof E."/>
            <person name="Wirth B."/>
            <person name="Zeniou-Meyer M."/>
            <person name="Zivanovic I."/>
            <person name="Bolotin-Fukuhara M."/>
            <person name="Thierry A."/>
            <person name="Bouchier C."/>
            <person name="Caudron B."/>
            <person name="Scarpelli C."/>
            <person name="Gaillardin C."/>
            <person name="Weissenbach J."/>
            <person name="Wincker P."/>
            <person name="Souciet J.L."/>
        </authorList>
    </citation>
    <scope>NUCLEOTIDE SEQUENCE [LARGE SCALE GENOMIC DNA]</scope>
    <source>
        <strain evidence="3">ATCC 36239 / CBS 767 / BCRC 21394 / JCM 1990 / NBRC 0083 / IGC 2968</strain>
    </source>
</reference>
<dbReference type="eggNOG" id="ENOG502QVP1">
    <property type="taxonomic scope" value="Eukaryota"/>
</dbReference>
<feature type="region of interest" description="Disordered" evidence="1">
    <location>
        <begin position="35"/>
        <end position="106"/>
    </location>
</feature>
<dbReference type="Proteomes" id="UP000000599">
    <property type="component" value="Chromosome C"/>
</dbReference>
<feature type="region of interest" description="Disordered" evidence="1">
    <location>
        <begin position="276"/>
        <end position="301"/>
    </location>
</feature>
<dbReference type="PANTHER" id="PTHR28096">
    <property type="entry name" value="PROTEIN FAF1"/>
    <property type="match status" value="1"/>
</dbReference>
<feature type="compositionally biased region" description="Acidic residues" evidence="1">
    <location>
        <begin position="50"/>
        <end position="82"/>
    </location>
</feature>
<dbReference type="InParanoid" id="Q6BUV8"/>
<feature type="compositionally biased region" description="Acidic residues" evidence="1">
    <location>
        <begin position="90"/>
        <end position="100"/>
    </location>
</feature>
<sequence length="340" mass="38524">MSHITATKTKRNMSDDEYMKALEIQRRNFEAQFGSLETMGFQDKSKVDENNAEDGLGDEEDQDKNEDEYEFNGFESNDESGSEQDKDTDSSEEFVSDEEETRVVPKVVKINDHHSTNNGTIISKADKKLLRSGRAPTLAEIARKEQELQKKNKKSQQAVKEDEDNLENDLKLQRLLQESHILANKVEYSGADVTLQTLDFEAPTGNARKRTLDSRLRNISSVNSSTKGLPKTLEKMPMSMRKGMIASRERQIAKYEEEARNAGIILSKVKKGELRDIKQGKGSTSASDRLGTGKRAPRKIRDRGLKINSVGRSTRNGLIISQQEIDKINNQGRRFNKKKR</sequence>
<accession>Q6BUV8</accession>
<dbReference type="STRING" id="284592.Q6BUV8"/>
<gene>
    <name evidence="2" type="ordered locus">DEHA2C07590g</name>
</gene>
<protein>
    <submittedName>
        <fullName evidence="2">DEHA2C07590p</fullName>
    </submittedName>
</protein>
<proteinExistence type="predicted"/>
<dbReference type="KEGG" id="dha:DEHA2C07590g"/>
<evidence type="ECO:0000256" key="1">
    <source>
        <dbReference type="SAM" id="MobiDB-lite"/>
    </source>
</evidence>